<name>A0A151NCK3_ALLMI</name>
<sequence length="66" mass="7702">MCLNGGIKFIFRRTPIFFVGYLHFLSFQATTKEGSICLSCETSELHRVRYQFTECNPHLKDKAKLE</sequence>
<comment type="caution">
    <text evidence="1">The sequence shown here is derived from an EMBL/GenBank/DDBJ whole genome shotgun (WGS) entry which is preliminary data.</text>
</comment>
<dbReference type="AlphaFoldDB" id="A0A151NCK3"/>
<evidence type="ECO:0000313" key="1">
    <source>
        <dbReference type="EMBL" id="KYO34548.1"/>
    </source>
</evidence>
<organism evidence="1 2">
    <name type="scientific">Alligator mississippiensis</name>
    <name type="common">American alligator</name>
    <dbReference type="NCBI Taxonomy" id="8496"/>
    <lineage>
        <taxon>Eukaryota</taxon>
        <taxon>Metazoa</taxon>
        <taxon>Chordata</taxon>
        <taxon>Craniata</taxon>
        <taxon>Vertebrata</taxon>
        <taxon>Euteleostomi</taxon>
        <taxon>Archelosauria</taxon>
        <taxon>Archosauria</taxon>
        <taxon>Crocodylia</taxon>
        <taxon>Alligatoridae</taxon>
        <taxon>Alligatorinae</taxon>
        <taxon>Alligator</taxon>
    </lineage>
</organism>
<evidence type="ECO:0000313" key="2">
    <source>
        <dbReference type="Proteomes" id="UP000050525"/>
    </source>
</evidence>
<dbReference type="EMBL" id="AKHW03003392">
    <property type="protein sequence ID" value="KYO34548.1"/>
    <property type="molecule type" value="Genomic_DNA"/>
</dbReference>
<dbReference type="Proteomes" id="UP000050525">
    <property type="component" value="Unassembled WGS sequence"/>
</dbReference>
<gene>
    <name evidence="1" type="ORF">Y1Q_0012415</name>
</gene>
<keyword evidence="2" id="KW-1185">Reference proteome</keyword>
<protein>
    <submittedName>
        <fullName evidence="1">Uncharacterized protein</fullName>
    </submittedName>
</protein>
<reference evidence="1 2" key="1">
    <citation type="journal article" date="2012" name="Genome Biol.">
        <title>Sequencing three crocodilian genomes to illuminate the evolution of archosaurs and amniotes.</title>
        <authorList>
            <person name="St John J.A."/>
            <person name="Braun E.L."/>
            <person name="Isberg S.R."/>
            <person name="Miles L.G."/>
            <person name="Chong A.Y."/>
            <person name="Gongora J."/>
            <person name="Dalzell P."/>
            <person name="Moran C."/>
            <person name="Bed'hom B."/>
            <person name="Abzhanov A."/>
            <person name="Burgess S.C."/>
            <person name="Cooksey A.M."/>
            <person name="Castoe T.A."/>
            <person name="Crawford N.G."/>
            <person name="Densmore L.D."/>
            <person name="Drew J.C."/>
            <person name="Edwards S.V."/>
            <person name="Faircloth B.C."/>
            <person name="Fujita M.K."/>
            <person name="Greenwold M.J."/>
            <person name="Hoffmann F.G."/>
            <person name="Howard J.M."/>
            <person name="Iguchi T."/>
            <person name="Janes D.E."/>
            <person name="Khan S.Y."/>
            <person name="Kohno S."/>
            <person name="de Koning A.J."/>
            <person name="Lance S.L."/>
            <person name="McCarthy F.M."/>
            <person name="McCormack J.E."/>
            <person name="Merchant M.E."/>
            <person name="Peterson D.G."/>
            <person name="Pollock D.D."/>
            <person name="Pourmand N."/>
            <person name="Raney B.J."/>
            <person name="Roessler K.A."/>
            <person name="Sanford J.R."/>
            <person name="Sawyer R.H."/>
            <person name="Schmidt C.J."/>
            <person name="Triplett E.W."/>
            <person name="Tuberville T.D."/>
            <person name="Venegas-Anaya M."/>
            <person name="Howard J.T."/>
            <person name="Jarvis E.D."/>
            <person name="Guillette L.J.Jr."/>
            <person name="Glenn T.C."/>
            <person name="Green R.E."/>
            <person name="Ray D.A."/>
        </authorList>
    </citation>
    <scope>NUCLEOTIDE SEQUENCE [LARGE SCALE GENOMIC DNA]</scope>
    <source>
        <strain evidence="1">KSC_2009_1</strain>
    </source>
</reference>
<proteinExistence type="predicted"/>
<accession>A0A151NCK3</accession>